<gene>
    <name evidence="2" type="primary">orf57</name>
    <name evidence="2" type="ORF">Grafi_p102</name>
</gene>
<protein>
    <submittedName>
        <fullName evidence="2">Uncharacterized protein</fullName>
    </submittedName>
</protein>
<keyword evidence="1" id="KW-1133">Transmembrane helix</keyword>
<feature type="transmembrane region" description="Helical" evidence="1">
    <location>
        <begin position="20"/>
        <end position="38"/>
    </location>
</feature>
<dbReference type="RefSeq" id="YP_009488672.1">
    <property type="nucleotide sequence ID" value="NC_037841.1"/>
</dbReference>
<keyword evidence="2" id="KW-0934">Plastid</keyword>
<sequence length="56" mass="6614">MLIPTNHYIDVYIDSKIPNSIWFCFFELIIIINIYKSSCKLQEITIKKILMGISTF</sequence>
<evidence type="ECO:0000313" key="2">
    <source>
        <dbReference type="EMBL" id="AWD77451.1"/>
    </source>
</evidence>
<dbReference type="EMBL" id="MG598531">
    <property type="protein sequence ID" value="AWD77451.1"/>
    <property type="molecule type" value="Genomic_DNA"/>
</dbReference>
<accession>A0A2S1FXG2</accession>
<keyword evidence="1" id="KW-0812">Transmembrane</keyword>
<proteinExistence type="predicted"/>
<dbReference type="GeneID" id="36944926"/>
<name>A0A2S1FXG2_9FLOR</name>
<evidence type="ECO:0000256" key="1">
    <source>
        <dbReference type="SAM" id="Phobius"/>
    </source>
</evidence>
<reference evidence="2" key="1">
    <citation type="submission" date="2017-12" db="EMBL/GenBank/DDBJ databases">
        <title>Complete Sequences of the chloroplast DNA of the Grateloupia filicina.</title>
        <authorList>
            <person name="Liu T."/>
            <person name="Liu C."/>
            <person name="Li Y."/>
        </authorList>
    </citation>
    <scope>NUCLEOTIDE SEQUENCE</scope>
</reference>
<geneLocation type="chloroplast" evidence="2"/>
<organism evidence="2">
    <name type="scientific">Grateloupia filicina</name>
    <dbReference type="NCBI Taxonomy" id="31455"/>
    <lineage>
        <taxon>Eukaryota</taxon>
        <taxon>Rhodophyta</taxon>
        <taxon>Florideophyceae</taxon>
        <taxon>Rhodymeniophycidae</taxon>
        <taxon>Halymeniales</taxon>
        <taxon>Halymeniaceae</taxon>
        <taxon>Grateloupia</taxon>
    </lineage>
</organism>
<dbReference type="AlphaFoldDB" id="A0A2S1FXG2"/>
<keyword evidence="2" id="KW-0150">Chloroplast</keyword>
<keyword evidence="1" id="KW-0472">Membrane</keyword>